<dbReference type="SUPFAM" id="SSF103473">
    <property type="entry name" value="MFS general substrate transporter"/>
    <property type="match status" value="1"/>
</dbReference>
<feature type="compositionally biased region" description="Polar residues" evidence="5">
    <location>
        <begin position="114"/>
        <end position="124"/>
    </location>
</feature>
<sequence length="642" mass="70412">MKDTLRETFVGQIVYQLSGKKLLRYPEEEPDFVVPEKYKKGYKEGLAQRSSSSNDKSNEKPAPASVPAFERQPSGLSTPGTDRFFDAHHDQRSLYAAEGAPTPANEKPSPPTPASSGSDASSRTLDGAATSGVPKDGGDHGRMLEENRKAVERQDKEAKGQEDPYIVDWYGPDDPANPLNWSMSKRMWVTFNLCFLTFSVYAGSSIVTPGLEAFAMDHSIGMVPASLSISLFVLGYGIGPMFLSPLSEIPSIGRNMPYIITLLIFVVLQVPTIVINSTAGFFILRFLAGIFGSPALATGGATIGDMFSAKYRSTWIGVWGLSAVCGPTLGPLIGGWAFQGTMDWRWTLWPLLMASGAALLLLFFTLPETSSTNILVRRAKRLRKLTGNEELRSAGEVAQSQMTGKEIAMMTLVRPFLLTAVEPMVFSLNLLIGLVYAVLYAWLEAFPLVFNGPYGFNYGQLGLAFLSLFIGAVVTYFGFVGWVKVRLEPLYDRQNGQIQPEVRLEPSMFGIWWLPICLFGFGWTATASIHWIVPLIFAAFFSVATFLAFQSVLNYLADSYPDYIASILAGNDLFRAGMGAAMPLVARAMFNNLQANGPKAFPVAWGSTLLGCISLLFIPLPFLLYKYGPKLRSYSKYATYGQ</sequence>
<dbReference type="PROSITE" id="PS50850">
    <property type="entry name" value="MFS"/>
    <property type="match status" value="1"/>
</dbReference>
<comment type="subcellular location">
    <subcellularLocation>
        <location evidence="1">Membrane</location>
        <topology evidence="1">Multi-pass membrane protein</topology>
    </subcellularLocation>
</comment>
<evidence type="ECO:0000313" key="8">
    <source>
        <dbReference type="EMBL" id="PWN27751.1"/>
    </source>
</evidence>
<dbReference type="PANTHER" id="PTHR23502">
    <property type="entry name" value="MAJOR FACILITATOR SUPERFAMILY"/>
    <property type="match status" value="1"/>
</dbReference>
<dbReference type="CDD" id="cd17323">
    <property type="entry name" value="MFS_Tpo1_MDR_like"/>
    <property type="match status" value="1"/>
</dbReference>
<dbReference type="Pfam" id="PF07690">
    <property type="entry name" value="MFS_1"/>
    <property type="match status" value="1"/>
</dbReference>
<dbReference type="PANTHER" id="PTHR23502:SF23">
    <property type="entry name" value="FLUCONAZOLE RESISTANCE PROTEIN 1"/>
    <property type="match status" value="1"/>
</dbReference>
<dbReference type="GO" id="GO:0005886">
    <property type="term" value="C:plasma membrane"/>
    <property type="evidence" value="ECO:0007669"/>
    <property type="project" value="TreeGrafter"/>
</dbReference>
<dbReference type="STRING" id="1569628.A0A316UTR7"/>
<feature type="region of interest" description="Disordered" evidence="5">
    <location>
        <begin position="98"/>
        <end position="142"/>
    </location>
</feature>
<evidence type="ECO:0000256" key="2">
    <source>
        <dbReference type="ARBA" id="ARBA00022692"/>
    </source>
</evidence>
<dbReference type="InterPro" id="IPR020846">
    <property type="entry name" value="MFS_dom"/>
</dbReference>
<name>A0A316UTR7_9BASI</name>
<keyword evidence="9" id="KW-1185">Reference proteome</keyword>
<dbReference type="InterPro" id="IPR011701">
    <property type="entry name" value="MFS"/>
</dbReference>
<feature type="transmembrane region" description="Helical" evidence="6">
    <location>
        <begin position="573"/>
        <end position="590"/>
    </location>
</feature>
<dbReference type="OrthoDB" id="3357846at2759"/>
<dbReference type="AlphaFoldDB" id="A0A316UTR7"/>
<evidence type="ECO:0000259" key="7">
    <source>
        <dbReference type="PROSITE" id="PS50850"/>
    </source>
</evidence>
<feature type="domain" description="Major facilitator superfamily (MFS) profile" evidence="7">
    <location>
        <begin position="189"/>
        <end position="623"/>
    </location>
</feature>
<dbReference type="GO" id="GO:1990961">
    <property type="term" value="P:xenobiotic detoxification by transmembrane export across the plasma membrane"/>
    <property type="evidence" value="ECO:0007669"/>
    <property type="project" value="TreeGrafter"/>
</dbReference>
<feature type="transmembrane region" description="Helical" evidence="6">
    <location>
        <begin position="255"/>
        <end position="275"/>
    </location>
</feature>
<dbReference type="EMBL" id="KZ819667">
    <property type="protein sequence ID" value="PWN27751.1"/>
    <property type="molecule type" value="Genomic_DNA"/>
</dbReference>
<dbReference type="Gene3D" id="1.20.1250.20">
    <property type="entry name" value="MFS general substrate transporter like domains"/>
    <property type="match status" value="1"/>
</dbReference>
<proteinExistence type="predicted"/>
<keyword evidence="2 6" id="KW-0812">Transmembrane</keyword>
<feature type="compositionally biased region" description="Basic and acidic residues" evidence="5">
    <location>
        <begin position="150"/>
        <end position="162"/>
    </location>
</feature>
<feature type="transmembrane region" description="Helical" evidence="6">
    <location>
        <begin position="351"/>
        <end position="376"/>
    </location>
</feature>
<keyword evidence="4 6" id="KW-0472">Membrane</keyword>
<dbReference type="FunFam" id="1.20.1250.20:FF:000011">
    <property type="entry name" value="MFS multidrug transporter, putative"/>
    <property type="match status" value="1"/>
</dbReference>
<feature type="transmembrane region" description="Helical" evidence="6">
    <location>
        <begin position="188"/>
        <end position="208"/>
    </location>
</feature>
<organism evidence="8 9">
    <name type="scientific">Jaminaea rosea</name>
    <dbReference type="NCBI Taxonomy" id="1569628"/>
    <lineage>
        <taxon>Eukaryota</taxon>
        <taxon>Fungi</taxon>
        <taxon>Dikarya</taxon>
        <taxon>Basidiomycota</taxon>
        <taxon>Ustilaginomycotina</taxon>
        <taxon>Exobasidiomycetes</taxon>
        <taxon>Microstromatales</taxon>
        <taxon>Microstromatales incertae sedis</taxon>
        <taxon>Jaminaea</taxon>
    </lineage>
</organism>
<reference evidence="8 9" key="1">
    <citation type="journal article" date="2018" name="Mol. Biol. Evol.">
        <title>Broad Genomic Sampling Reveals a Smut Pathogenic Ancestry of the Fungal Clade Ustilaginomycotina.</title>
        <authorList>
            <person name="Kijpornyongpan T."/>
            <person name="Mondo S.J."/>
            <person name="Barry K."/>
            <person name="Sandor L."/>
            <person name="Lee J."/>
            <person name="Lipzen A."/>
            <person name="Pangilinan J."/>
            <person name="LaButti K."/>
            <person name="Hainaut M."/>
            <person name="Henrissat B."/>
            <person name="Grigoriev I.V."/>
            <person name="Spatafora J.W."/>
            <person name="Aime M.C."/>
        </authorList>
    </citation>
    <scope>NUCLEOTIDE SEQUENCE [LARGE SCALE GENOMIC DNA]</scope>
    <source>
        <strain evidence="8 9">MCA 5214</strain>
    </source>
</reference>
<feature type="region of interest" description="Disordered" evidence="5">
    <location>
        <begin position="150"/>
        <end position="169"/>
    </location>
</feature>
<evidence type="ECO:0000256" key="5">
    <source>
        <dbReference type="SAM" id="MobiDB-lite"/>
    </source>
</evidence>
<feature type="transmembrane region" description="Helical" evidence="6">
    <location>
        <begin position="281"/>
        <end position="303"/>
    </location>
</feature>
<evidence type="ECO:0000313" key="9">
    <source>
        <dbReference type="Proteomes" id="UP000245884"/>
    </source>
</evidence>
<accession>A0A316UTR7</accession>
<feature type="transmembrane region" description="Helical" evidence="6">
    <location>
        <begin position="220"/>
        <end position="243"/>
    </location>
</feature>
<dbReference type="RefSeq" id="XP_025362363.1">
    <property type="nucleotide sequence ID" value="XM_025506144.1"/>
</dbReference>
<feature type="transmembrane region" description="Helical" evidence="6">
    <location>
        <begin position="531"/>
        <end position="553"/>
    </location>
</feature>
<feature type="transmembrane region" description="Helical" evidence="6">
    <location>
        <begin position="416"/>
        <end position="443"/>
    </location>
</feature>
<feature type="transmembrane region" description="Helical" evidence="6">
    <location>
        <begin position="602"/>
        <end position="625"/>
    </location>
</feature>
<dbReference type="GeneID" id="37027967"/>
<evidence type="ECO:0000256" key="3">
    <source>
        <dbReference type="ARBA" id="ARBA00022989"/>
    </source>
</evidence>
<feature type="region of interest" description="Disordered" evidence="5">
    <location>
        <begin position="42"/>
        <end position="85"/>
    </location>
</feature>
<gene>
    <name evidence="8" type="ORF">BDZ90DRAFT_232146</name>
</gene>
<protein>
    <submittedName>
        <fullName evidence="8">Putative FLR1-putative H+ antiporter</fullName>
    </submittedName>
</protein>
<dbReference type="GO" id="GO:0015244">
    <property type="term" value="F:fluconazole transmembrane transporter activity"/>
    <property type="evidence" value="ECO:0007669"/>
    <property type="project" value="TreeGrafter"/>
</dbReference>
<evidence type="ECO:0000256" key="4">
    <source>
        <dbReference type="ARBA" id="ARBA00023136"/>
    </source>
</evidence>
<keyword evidence="3 6" id="KW-1133">Transmembrane helix</keyword>
<dbReference type="InterPro" id="IPR036259">
    <property type="entry name" value="MFS_trans_sf"/>
</dbReference>
<feature type="transmembrane region" description="Helical" evidence="6">
    <location>
        <begin position="504"/>
        <end position="525"/>
    </location>
</feature>
<feature type="transmembrane region" description="Helical" evidence="6">
    <location>
        <begin position="315"/>
        <end position="339"/>
    </location>
</feature>
<evidence type="ECO:0000256" key="6">
    <source>
        <dbReference type="SAM" id="Phobius"/>
    </source>
</evidence>
<dbReference type="Proteomes" id="UP000245884">
    <property type="component" value="Unassembled WGS sequence"/>
</dbReference>
<feature type="transmembrane region" description="Helical" evidence="6">
    <location>
        <begin position="463"/>
        <end position="483"/>
    </location>
</feature>
<evidence type="ECO:0000256" key="1">
    <source>
        <dbReference type="ARBA" id="ARBA00004141"/>
    </source>
</evidence>